<dbReference type="PANTHER" id="PTHR40459:SF1">
    <property type="entry name" value="CONSERVED HYPOTHETICAL ALANINE AND LEUCINE RICH PROTEIN"/>
    <property type="match status" value="1"/>
</dbReference>
<proteinExistence type="predicted"/>
<dbReference type="InterPro" id="IPR037108">
    <property type="entry name" value="TM1727-like_C_sf"/>
</dbReference>
<dbReference type="InterPro" id="IPR008927">
    <property type="entry name" value="6-PGluconate_DH-like_C_sf"/>
</dbReference>
<dbReference type="InterPro" id="IPR018931">
    <property type="entry name" value="DUF2520"/>
</dbReference>
<evidence type="ECO:0000259" key="2">
    <source>
        <dbReference type="Pfam" id="PF10728"/>
    </source>
</evidence>
<dbReference type="Gene3D" id="3.40.50.720">
    <property type="entry name" value="NAD(P)-binding Rossmann-like Domain"/>
    <property type="match status" value="1"/>
</dbReference>
<dbReference type="Proteomes" id="UP001517247">
    <property type="component" value="Unassembled WGS sequence"/>
</dbReference>
<organism evidence="3 4">
    <name type="scientific">Pedobacter ureilyticus</name>
    <dbReference type="NCBI Taxonomy" id="1393051"/>
    <lineage>
        <taxon>Bacteria</taxon>
        <taxon>Pseudomonadati</taxon>
        <taxon>Bacteroidota</taxon>
        <taxon>Sphingobacteriia</taxon>
        <taxon>Sphingobacteriales</taxon>
        <taxon>Sphingobacteriaceae</taxon>
        <taxon>Pedobacter</taxon>
    </lineage>
</organism>
<dbReference type="SUPFAM" id="SSF48179">
    <property type="entry name" value="6-phosphogluconate dehydrogenase C-terminal domain-like"/>
    <property type="match status" value="1"/>
</dbReference>
<dbReference type="PANTHER" id="PTHR40459">
    <property type="entry name" value="CONSERVED HYPOTHETICAL ALANINE AND LEUCINE RICH PROTEIN"/>
    <property type="match status" value="1"/>
</dbReference>
<name>A0ABW9J8Z9_9SPHI</name>
<gene>
    <name evidence="3" type="ORF">E6A44_015715</name>
</gene>
<comment type="caution">
    <text evidence="3">The sequence shown here is derived from an EMBL/GenBank/DDBJ whole genome shotgun (WGS) entry which is preliminary data.</text>
</comment>
<evidence type="ECO:0000313" key="4">
    <source>
        <dbReference type="Proteomes" id="UP001517247"/>
    </source>
</evidence>
<feature type="domain" description="Pyrroline-5-carboxylate reductase catalytic N-terminal" evidence="1">
    <location>
        <begin position="2"/>
        <end position="79"/>
    </location>
</feature>
<protein>
    <submittedName>
        <fullName evidence="3">Rossmann-like and DUF2520 domain-containing protein</fullName>
    </submittedName>
</protein>
<dbReference type="SUPFAM" id="SSF51735">
    <property type="entry name" value="NAD(P)-binding Rossmann-fold domains"/>
    <property type="match status" value="1"/>
</dbReference>
<evidence type="ECO:0000313" key="3">
    <source>
        <dbReference type="EMBL" id="MFN0257036.1"/>
    </source>
</evidence>
<dbReference type="Pfam" id="PF10728">
    <property type="entry name" value="DUF2520"/>
    <property type="match status" value="1"/>
</dbReference>
<evidence type="ECO:0000259" key="1">
    <source>
        <dbReference type="Pfam" id="PF03807"/>
    </source>
</evidence>
<dbReference type="InterPro" id="IPR028939">
    <property type="entry name" value="P5C_Rdtase_cat_N"/>
</dbReference>
<reference evidence="3 4" key="1">
    <citation type="submission" date="2024-12" db="EMBL/GenBank/DDBJ databases">
        <authorList>
            <person name="Hu S."/>
        </authorList>
    </citation>
    <scope>NUCLEOTIDE SEQUENCE [LARGE SCALE GENOMIC DNA]</scope>
    <source>
        <strain evidence="3 4">THG-T11</strain>
    </source>
</reference>
<dbReference type="Gene3D" id="1.10.1040.20">
    <property type="entry name" value="ProC-like, C-terminal domain"/>
    <property type="match status" value="1"/>
</dbReference>
<sequence length="255" mass="28394">MRVSIIGSGNVATHIAKALKNVNVQVLNIWSYNVKNAKVLANKVDADAVAEISRISIDDSDIVLIAVKDDAIANISLQLKDYKGIVAHTSGAVAMDSLVSHKNYGVFYPLQTFSKQKELDFSNVPLCLEANNETNLNQLKTLASLISKSVYEVSSEQRKILHLAAVFACNFPNYLYGIAQQLLARNQLDFDIIKPLITETANKIQTALPMEVQTGPAVRNDEQTLKKHEGMLQKHPEWLNIYQLLSNQIKNNRSY</sequence>
<dbReference type="EMBL" id="SSHJ02000008">
    <property type="protein sequence ID" value="MFN0257036.1"/>
    <property type="molecule type" value="Genomic_DNA"/>
</dbReference>
<dbReference type="Pfam" id="PF03807">
    <property type="entry name" value="F420_oxidored"/>
    <property type="match status" value="1"/>
</dbReference>
<accession>A0ABW9J8Z9</accession>
<feature type="domain" description="DUF2520" evidence="2">
    <location>
        <begin position="124"/>
        <end position="248"/>
    </location>
</feature>
<dbReference type="RefSeq" id="WP_138724118.1">
    <property type="nucleotide sequence ID" value="NZ_SSHJ02000008.1"/>
</dbReference>
<keyword evidence="4" id="KW-1185">Reference proteome</keyword>
<dbReference type="InterPro" id="IPR036291">
    <property type="entry name" value="NAD(P)-bd_dom_sf"/>
</dbReference>